<dbReference type="GO" id="GO:0016787">
    <property type="term" value="F:hydrolase activity"/>
    <property type="evidence" value="ECO:0007669"/>
    <property type="project" value="UniProtKB-KW"/>
</dbReference>
<keyword evidence="2" id="KW-0378">Hydrolase</keyword>
<dbReference type="PROSITE" id="PS51194">
    <property type="entry name" value="HELICASE_CTER"/>
    <property type="match status" value="1"/>
</dbReference>
<proteinExistence type="predicted"/>
<keyword evidence="4" id="KW-0067">ATP-binding</keyword>
<dbReference type="GO" id="GO:0009378">
    <property type="term" value="F:four-way junction helicase activity"/>
    <property type="evidence" value="ECO:0007669"/>
    <property type="project" value="TreeGrafter"/>
</dbReference>
<dbReference type="PROSITE" id="PS51192">
    <property type="entry name" value="HELICASE_ATP_BIND_1"/>
    <property type="match status" value="1"/>
</dbReference>
<dbReference type="GO" id="GO:0005737">
    <property type="term" value="C:cytoplasm"/>
    <property type="evidence" value="ECO:0007669"/>
    <property type="project" value="TreeGrafter"/>
</dbReference>
<name>A0A0A1MYD8_9BACI</name>
<evidence type="ECO:0000313" key="7">
    <source>
        <dbReference type="EMBL" id="CEI83776.1"/>
    </source>
</evidence>
<evidence type="ECO:0000256" key="1">
    <source>
        <dbReference type="ARBA" id="ARBA00022741"/>
    </source>
</evidence>
<dbReference type="PANTHER" id="PTHR13710:SF84">
    <property type="entry name" value="ATP-DEPENDENT DNA HELICASE RECS-RELATED"/>
    <property type="match status" value="1"/>
</dbReference>
<dbReference type="GO" id="GO:0006310">
    <property type="term" value="P:DNA recombination"/>
    <property type="evidence" value="ECO:0007669"/>
    <property type="project" value="InterPro"/>
</dbReference>
<evidence type="ECO:0000259" key="6">
    <source>
        <dbReference type="PROSITE" id="PS51194"/>
    </source>
</evidence>
<evidence type="ECO:0000256" key="2">
    <source>
        <dbReference type="ARBA" id="ARBA00022801"/>
    </source>
</evidence>
<evidence type="ECO:0000256" key="3">
    <source>
        <dbReference type="ARBA" id="ARBA00022806"/>
    </source>
</evidence>
<dbReference type="InterPro" id="IPR011545">
    <property type="entry name" value="DEAD/DEAH_box_helicase_dom"/>
</dbReference>
<organism evidence="7 8">
    <name type="scientific">Oceanobacillus oncorhynchi</name>
    <dbReference type="NCBI Taxonomy" id="545501"/>
    <lineage>
        <taxon>Bacteria</taxon>
        <taxon>Bacillati</taxon>
        <taxon>Bacillota</taxon>
        <taxon>Bacilli</taxon>
        <taxon>Bacillales</taxon>
        <taxon>Bacillaceae</taxon>
        <taxon>Oceanobacillus</taxon>
    </lineage>
</organism>
<dbReference type="CDD" id="cd17920">
    <property type="entry name" value="DEXHc_RecQ"/>
    <property type="match status" value="1"/>
</dbReference>
<dbReference type="PANTHER" id="PTHR13710">
    <property type="entry name" value="DNA HELICASE RECQ FAMILY MEMBER"/>
    <property type="match status" value="1"/>
</dbReference>
<dbReference type="Pfam" id="PF00271">
    <property type="entry name" value="Helicase_C"/>
    <property type="match status" value="1"/>
</dbReference>
<dbReference type="InterPro" id="IPR027417">
    <property type="entry name" value="P-loop_NTPase"/>
</dbReference>
<dbReference type="GO" id="GO:0030894">
    <property type="term" value="C:replisome"/>
    <property type="evidence" value="ECO:0007669"/>
    <property type="project" value="TreeGrafter"/>
</dbReference>
<evidence type="ECO:0000313" key="8">
    <source>
        <dbReference type="Proteomes" id="UP000040453"/>
    </source>
</evidence>
<dbReference type="InterPro" id="IPR014001">
    <property type="entry name" value="Helicase_ATP-bd"/>
</dbReference>
<dbReference type="GO" id="GO:0003676">
    <property type="term" value="F:nucleic acid binding"/>
    <property type="evidence" value="ECO:0007669"/>
    <property type="project" value="InterPro"/>
</dbReference>
<evidence type="ECO:0000259" key="5">
    <source>
        <dbReference type="PROSITE" id="PS51192"/>
    </source>
</evidence>
<dbReference type="GO" id="GO:0005524">
    <property type="term" value="F:ATP binding"/>
    <property type="evidence" value="ECO:0007669"/>
    <property type="project" value="UniProtKB-KW"/>
</dbReference>
<dbReference type="FunFam" id="3.40.50.300:FF:001389">
    <property type="entry name" value="ATP-dependent DNA helicase RecQ"/>
    <property type="match status" value="1"/>
</dbReference>
<keyword evidence="8" id="KW-1185">Reference proteome</keyword>
<dbReference type="InterPro" id="IPR001650">
    <property type="entry name" value="Helicase_C-like"/>
</dbReference>
<keyword evidence="3 7" id="KW-0347">Helicase</keyword>
<dbReference type="SMART" id="SM00487">
    <property type="entry name" value="DEXDc"/>
    <property type="match status" value="1"/>
</dbReference>
<dbReference type="NCBIfam" id="TIGR00614">
    <property type="entry name" value="recQ_fam"/>
    <property type="match status" value="1"/>
</dbReference>
<dbReference type="EMBL" id="CDGG01000001">
    <property type="protein sequence ID" value="CEI83776.1"/>
    <property type="molecule type" value="Genomic_DNA"/>
</dbReference>
<protein>
    <submittedName>
        <fullName evidence="7">ATP-dependent DNA helicase RecQ</fullName>
    </submittedName>
</protein>
<dbReference type="GO" id="GO:0043590">
    <property type="term" value="C:bacterial nucleoid"/>
    <property type="evidence" value="ECO:0007669"/>
    <property type="project" value="TreeGrafter"/>
</dbReference>
<dbReference type="OrthoDB" id="9763310at2"/>
<dbReference type="Pfam" id="PF00270">
    <property type="entry name" value="DEAD"/>
    <property type="match status" value="1"/>
</dbReference>
<dbReference type="GO" id="GO:0006281">
    <property type="term" value="P:DNA repair"/>
    <property type="evidence" value="ECO:0007669"/>
    <property type="project" value="TreeGrafter"/>
</dbReference>
<dbReference type="Proteomes" id="UP000040453">
    <property type="component" value="Unassembled WGS sequence"/>
</dbReference>
<feature type="domain" description="Helicase ATP-binding" evidence="5">
    <location>
        <begin position="27"/>
        <end position="194"/>
    </location>
</feature>
<accession>A0A0A1MYD8</accession>
<keyword evidence="1" id="KW-0547">Nucleotide-binding</keyword>
<dbReference type="SUPFAM" id="SSF52540">
    <property type="entry name" value="P-loop containing nucleoside triphosphate hydrolases"/>
    <property type="match status" value="1"/>
</dbReference>
<dbReference type="Gene3D" id="3.40.50.300">
    <property type="entry name" value="P-loop containing nucleotide triphosphate hydrolases"/>
    <property type="match status" value="2"/>
</dbReference>
<feature type="domain" description="Helicase C-terminal" evidence="6">
    <location>
        <begin position="218"/>
        <end position="366"/>
    </location>
</feature>
<sequence>MRIIHLEEALHQHFNYDFFRQGQKEIISDVLRGEDVLGVLPTGSGKSICYQLPAKLLDGITLVVSPLISLMVDQVKELKAASFKEVIALNSFLPFQEQQRILKNLDAYRLIYVSPEWLQKSAHLNYLKQLPVKLFVVDEAHCISQWGHEFRPDYQRLHEAIAALNHPRVLALSATATPDVQRDIIQSLHKPDMKKHIYPMDRKNIAFCVEEAENDQEKLERITEIIASYAVPTLIYFTSRQAAEEVALSLAAKHPERNIAYYHGGMEAAERLRVQQQFMSNHIDIICCTSAFGMGINKPDIRLVIHYHLPLQIESYIQEVGRAGRDGKSSVGMILYQKGDFRLSANMVKNELPAIENIDHLVSTIVALQRQHMDLPSPEQLHMLLDINEGAARFIQRQLQKHGLLRDNEWLIDEEKWKQVRVSVMNYLEKRQLYKNKKLNELYQWIQTKNCLRKTLYHPFQNGFEKPSDQCCSNCGFDWSKWMPSSSFKTAEASYPVNWRKKLQRILHLEEV</sequence>
<evidence type="ECO:0000256" key="4">
    <source>
        <dbReference type="ARBA" id="ARBA00022840"/>
    </source>
</evidence>
<reference evidence="7 8" key="1">
    <citation type="submission" date="2014-11" db="EMBL/GenBank/DDBJ databases">
        <authorList>
            <person name="Urmite Genomes Urmite Genomes"/>
        </authorList>
    </citation>
    <scope>NUCLEOTIDE SEQUENCE [LARGE SCALE GENOMIC DNA]</scope>
    <source>
        <strain evidence="7 8">Oc5</strain>
    </source>
</reference>
<dbReference type="GO" id="GO:0043138">
    <property type="term" value="F:3'-5' DNA helicase activity"/>
    <property type="evidence" value="ECO:0007669"/>
    <property type="project" value="TreeGrafter"/>
</dbReference>
<dbReference type="AlphaFoldDB" id="A0A0A1MYD8"/>
<dbReference type="InterPro" id="IPR004589">
    <property type="entry name" value="DNA_helicase_ATP-dep_RecQ"/>
</dbReference>
<dbReference type="RefSeq" id="WP_042534196.1">
    <property type="nucleotide sequence ID" value="NZ_CAXOIH010000007.1"/>
</dbReference>
<dbReference type="SMART" id="SM00490">
    <property type="entry name" value="HELICc"/>
    <property type="match status" value="1"/>
</dbReference>
<gene>
    <name evidence="7" type="primary">recQ_2</name>
    <name evidence="7" type="ORF">BN997_03697</name>
</gene>
<dbReference type="STRING" id="545501.BN997_03697"/>